<dbReference type="GO" id="GO:0003735">
    <property type="term" value="F:structural constituent of ribosome"/>
    <property type="evidence" value="ECO:0007669"/>
    <property type="project" value="InterPro"/>
</dbReference>
<dbReference type="GO" id="GO:0009611">
    <property type="term" value="P:response to wounding"/>
    <property type="evidence" value="ECO:0007669"/>
    <property type="project" value="InterPro"/>
</dbReference>
<evidence type="ECO:0000259" key="18">
    <source>
        <dbReference type="PROSITE" id="PS51767"/>
    </source>
</evidence>
<feature type="repeat" description="ANK" evidence="15">
    <location>
        <begin position="226"/>
        <end position="258"/>
    </location>
</feature>
<feature type="repeat" description="ANK" evidence="15">
    <location>
        <begin position="259"/>
        <end position="297"/>
    </location>
</feature>
<evidence type="ECO:0000256" key="15">
    <source>
        <dbReference type="PROSITE-ProRule" id="PRU00023"/>
    </source>
</evidence>
<organism evidence="19 20">
    <name type="scientific">Adineta ricciae</name>
    <name type="common">Rotifer</name>
    <dbReference type="NCBI Taxonomy" id="249248"/>
    <lineage>
        <taxon>Eukaryota</taxon>
        <taxon>Metazoa</taxon>
        <taxon>Spiralia</taxon>
        <taxon>Gnathifera</taxon>
        <taxon>Rotifera</taxon>
        <taxon>Eurotatoria</taxon>
        <taxon>Bdelloidea</taxon>
        <taxon>Adinetida</taxon>
        <taxon>Adinetidae</taxon>
        <taxon>Adineta</taxon>
    </lineage>
</organism>
<evidence type="ECO:0000256" key="6">
    <source>
        <dbReference type="ARBA" id="ARBA00022750"/>
    </source>
</evidence>
<keyword evidence="11" id="KW-0325">Glycoprotein</keyword>
<dbReference type="InterPro" id="IPR036770">
    <property type="entry name" value="Ankyrin_rpt-contain_sf"/>
</dbReference>
<dbReference type="PROSITE" id="PS51767">
    <property type="entry name" value="PEPTIDASE_A1"/>
    <property type="match status" value="1"/>
</dbReference>
<evidence type="ECO:0000256" key="2">
    <source>
        <dbReference type="ARBA" id="ARBA00008210"/>
    </source>
</evidence>
<dbReference type="SMART" id="SM00248">
    <property type="entry name" value="ANK"/>
    <property type="match status" value="3"/>
</dbReference>
<evidence type="ECO:0000313" key="20">
    <source>
        <dbReference type="Proteomes" id="UP000663852"/>
    </source>
</evidence>
<dbReference type="InterPro" id="IPR033121">
    <property type="entry name" value="PEPTIDASE_A1"/>
</dbReference>
<dbReference type="GO" id="GO:0005840">
    <property type="term" value="C:ribosome"/>
    <property type="evidence" value="ECO:0007669"/>
    <property type="project" value="UniProtKB-KW"/>
</dbReference>
<comment type="similarity">
    <text evidence="3">Belongs to the eukaryotic ribosomal protein eL39 family.</text>
</comment>
<comment type="similarity">
    <text evidence="2">Belongs to the protease inhibitor I13 (potato type I serine protease inhibitor) family.</text>
</comment>
<dbReference type="InterPro" id="IPR023626">
    <property type="entry name" value="Ribosomal_eL39_dom_sf"/>
</dbReference>
<keyword evidence="4 16" id="KW-0645">Protease</keyword>
<evidence type="ECO:0000256" key="12">
    <source>
        <dbReference type="ARBA" id="ARBA00023274"/>
    </source>
</evidence>
<keyword evidence="10 14" id="KW-1015">Disulfide bond</keyword>
<evidence type="ECO:0000256" key="14">
    <source>
        <dbReference type="PIRSR" id="PIRSR601461-2"/>
    </source>
</evidence>
<dbReference type="FunFam" id="1.10.1620.10:FF:000001">
    <property type="entry name" value="60S ribosomal protein-like L39"/>
    <property type="match status" value="1"/>
</dbReference>
<feature type="disulfide bond" evidence="14">
    <location>
        <begin position="823"/>
        <end position="860"/>
    </location>
</feature>
<dbReference type="HAMAP" id="MF_00629">
    <property type="entry name" value="Ribosomal_eL39"/>
    <property type="match status" value="1"/>
</dbReference>
<evidence type="ECO:0000256" key="10">
    <source>
        <dbReference type="ARBA" id="ARBA00023157"/>
    </source>
</evidence>
<evidence type="ECO:0000256" key="3">
    <source>
        <dbReference type="ARBA" id="ARBA00009339"/>
    </source>
</evidence>
<dbReference type="PANTHER" id="PTHR47966:SF51">
    <property type="entry name" value="BETA-SITE APP-CLEAVING ENZYME, ISOFORM A-RELATED"/>
    <property type="match status" value="1"/>
</dbReference>
<evidence type="ECO:0000256" key="4">
    <source>
        <dbReference type="ARBA" id="ARBA00022670"/>
    </source>
</evidence>
<feature type="disulfide bond" evidence="14">
    <location>
        <begin position="780"/>
        <end position="784"/>
    </location>
</feature>
<dbReference type="SUPFAM" id="SSF54654">
    <property type="entry name" value="CI-2 family of serine protease inhibitors"/>
    <property type="match status" value="1"/>
</dbReference>
<proteinExistence type="inferred from homology"/>
<dbReference type="Gene3D" id="2.40.70.10">
    <property type="entry name" value="Acid Proteases"/>
    <property type="match status" value="2"/>
</dbReference>
<dbReference type="OrthoDB" id="771136at2759"/>
<evidence type="ECO:0000256" key="11">
    <source>
        <dbReference type="ARBA" id="ARBA00023180"/>
    </source>
</evidence>
<dbReference type="InterPro" id="IPR021109">
    <property type="entry name" value="Peptidase_aspartic_dom_sf"/>
</dbReference>
<protein>
    <recommendedName>
        <fullName evidence="18">Peptidase A1 domain-containing protein</fullName>
    </recommendedName>
</protein>
<evidence type="ECO:0000256" key="5">
    <source>
        <dbReference type="ARBA" id="ARBA00022690"/>
    </source>
</evidence>
<dbReference type="PROSITE" id="PS00285">
    <property type="entry name" value="POTATO_INHIBITOR"/>
    <property type="match status" value="1"/>
</dbReference>
<comment type="caution">
    <text evidence="19">The sequence shown here is derived from an EMBL/GenBank/DDBJ whole genome shotgun (WGS) entry which is preliminary data.</text>
</comment>
<dbReference type="Pfam" id="PF00832">
    <property type="entry name" value="Ribosomal_L39"/>
    <property type="match status" value="1"/>
</dbReference>
<dbReference type="SUPFAM" id="SSF48662">
    <property type="entry name" value="Ribosomal protein L39e"/>
    <property type="match status" value="1"/>
</dbReference>
<dbReference type="InterPro" id="IPR000864">
    <property type="entry name" value="Prot_inh_pot1"/>
</dbReference>
<dbReference type="SUPFAM" id="SSF50630">
    <property type="entry name" value="Acid proteases"/>
    <property type="match status" value="1"/>
</dbReference>
<dbReference type="PROSITE" id="PS00141">
    <property type="entry name" value="ASP_PROTEASE"/>
    <property type="match status" value="2"/>
</dbReference>
<dbReference type="Pfam" id="PF00026">
    <property type="entry name" value="Asp"/>
    <property type="match status" value="1"/>
</dbReference>
<evidence type="ECO:0000256" key="17">
    <source>
        <dbReference type="SAM" id="MobiDB-lite"/>
    </source>
</evidence>
<dbReference type="FunFam" id="2.40.70.10:FF:000002">
    <property type="entry name" value="Vacuolar aspartic proteinase"/>
    <property type="match status" value="1"/>
</dbReference>
<feature type="domain" description="Peptidase A1" evidence="18">
    <location>
        <begin position="585"/>
        <end position="901"/>
    </location>
</feature>
<dbReference type="Gene3D" id="1.25.40.20">
    <property type="entry name" value="Ankyrin repeat-containing domain"/>
    <property type="match status" value="1"/>
</dbReference>
<keyword evidence="12" id="KW-0687">Ribonucleoprotein</keyword>
<dbReference type="GO" id="GO:1990904">
    <property type="term" value="C:ribonucleoprotein complex"/>
    <property type="evidence" value="ECO:0007669"/>
    <property type="project" value="UniProtKB-KW"/>
</dbReference>
<accession>A0A814CN58</accession>
<dbReference type="Gene3D" id="2.60.40.1960">
    <property type="match status" value="1"/>
</dbReference>
<feature type="region of interest" description="Disordered" evidence="17">
    <location>
        <begin position="120"/>
        <end position="147"/>
    </location>
</feature>
<dbReference type="InterPro" id="IPR001461">
    <property type="entry name" value="Aspartic_peptidase_A1"/>
</dbReference>
<evidence type="ECO:0000256" key="16">
    <source>
        <dbReference type="RuleBase" id="RU000454"/>
    </source>
</evidence>
<dbReference type="FunFam" id="2.40.70.10:FF:000004">
    <property type="entry name" value="Pepsin A"/>
    <property type="match status" value="1"/>
</dbReference>
<dbReference type="GO" id="GO:0004867">
    <property type="term" value="F:serine-type endopeptidase inhibitor activity"/>
    <property type="evidence" value="ECO:0007669"/>
    <property type="project" value="UniProtKB-KW"/>
</dbReference>
<reference evidence="19" key="1">
    <citation type="submission" date="2021-02" db="EMBL/GenBank/DDBJ databases">
        <authorList>
            <person name="Nowell W R."/>
        </authorList>
    </citation>
    <scope>NUCLEOTIDE SEQUENCE</scope>
</reference>
<feature type="active site" evidence="13">
    <location>
        <position position="603"/>
    </location>
</feature>
<dbReference type="GO" id="GO:0006412">
    <property type="term" value="P:translation"/>
    <property type="evidence" value="ECO:0007669"/>
    <property type="project" value="InterPro"/>
</dbReference>
<evidence type="ECO:0000256" key="1">
    <source>
        <dbReference type="ARBA" id="ARBA00007447"/>
    </source>
</evidence>
<dbReference type="Gene3D" id="1.10.1620.10">
    <property type="entry name" value="Ribosomal protein L39e"/>
    <property type="match status" value="1"/>
</dbReference>
<evidence type="ECO:0000256" key="9">
    <source>
        <dbReference type="ARBA" id="ARBA00022980"/>
    </source>
</evidence>
<evidence type="ECO:0000313" key="19">
    <source>
        <dbReference type="EMBL" id="CAF0946866.1"/>
    </source>
</evidence>
<keyword evidence="6 16" id="KW-0064">Aspartyl protease</keyword>
<dbReference type="Pfam" id="PF00280">
    <property type="entry name" value="potato_inhibit"/>
    <property type="match status" value="1"/>
</dbReference>
<dbReference type="InterPro" id="IPR001969">
    <property type="entry name" value="Aspartic_peptidase_AS"/>
</dbReference>
<dbReference type="Gene3D" id="3.30.10.10">
    <property type="entry name" value="Trypsin Inhibitor V, subunit A"/>
    <property type="match status" value="1"/>
</dbReference>
<evidence type="ECO:0000256" key="7">
    <source>
        <dbReference type="ARBA" id="ARBA00022801"/>
    </source>
</evidence>
<dbReference type="InterPro" id="IPR036354">
    <property type="entry name" value="Prot_inh_pot1_sf"/>
</dbReference>
<dbReference type="PROSITE" id="PS50088">
    <property type="entry name" value="ANK_REPEAT"/>
    <property type="match status" value="2"/>
</dbReference>
<evidence type="ECO:0000256" key="8">
    <source>
        <dbReference type="ARBA" id="ARBA00022900"/>
    </source>
</evidence>
<dbReference type="PRINTS" id="PR00792">
    <property type="entry name" value="PEPSIN"/>
</dbReference>
<keyword evidence="8" id="KW-0722">Serine protease inhibitor</keyword>
<dbReference type="InterPro" id="IPR000077">
    <property type="entry name" value="Ribosomal_eL39"/>
</dbReference>
<feature type="disulfide bond" evidence="14">
    <location>
        <begin position="616"/>
        <end position="623"/>
    </location>
</feature>
<dbReference type="Proteomes" id="UP000663852">
    <property type="component" value="Unassembled WGS sequence"/>
</dbReference>
<dbReference type="SUPFAM" id="SSF48403">
    <property type="entry name" value="Ankyrin repeat"/>
    <property type="match status" value="1"/>
</dbReference>
<gene>
    <name evidence="19" type="ORF">EDS130_LOCUS12124</name>
</gene>
<dbReference type="GO" id="GO:0006508">
    <property type="term" value="P:proteolysis"/>
    <property type="evidence" value="ECO:0007669"/>
    <property type="project" value="UniProtKB-KW"/>
</dbReference>
<dbReference type="InterPro" id="IPR002110">
    <property type="entry name" value="Ankyrin_rpt"/>
</dbReference>
<keyword evidence="5" id="KW-0646">Protease inhibitor</keyword>
<comment type="similarity">
    <text evidence="1 16">Belongs to the peptidase A1 family.</text>
</comment>
<keyword evidence="7 16" id="KW-0378">Hydrolase</keyword>
<keyword evidence="15" id="KW-0040">ANK repeat</keyword>
<keyword evidence="9" id="KW-0689">Ribosomal protein</keyword>
<evidence type="ECO:0000256" key="13">
    <source>
        <dbReference type="PIRSR" id="PIRSR601461-1"/>
    </source>
</evidence>
<dbReference type="Pfam" id="PF12796">
    <property type="entry name" value="Ank_2"/>
    <property type="match status" value="1"/>
</dbReference>
<name>A0A814CN58_ADIRI</name>
<dbReference type="AlphaFoldDB" id="A0A814CN58"/>
<dbReference type="PANTHER" id="PTHR47966">
    <property type="entry name" value="BETA-SITE APP-CLEAVING ENZYME, ISOFORM A-RELATED"/>
    <property type="match status" value="1"/>
</dbReference>
<feature type="active site" evidence="13">
    <location>
        <position position="789"/>
    </location>
</feature>
<dbReference type="EMBL" id="CAJNOJ010000045">
    <property type="protein sequence ID" value="CAF0946866.1"/>
    <property type="molecule type" value="Genomic_DNA"/>
</dbReference>
<dbReference type="GO" id="GO:0004190">
    <property type="term" value="F:aspartic-type endopeptidase activity"/>
    <property type="evidence" value="ECO:0007669"/>
    <property type="project" value="UniProtKB-KW"/>
</dbReference>
<sequence length="925" mass="103875">MSAAQKRAWPELVGKDADSAIKTIQQESDITNIQTLRDNSPVTLEFCPTRVRLYVYARQFFLESNMASNKTLKIKKVLAKKQKQNRPVPQWIRMRTGNTIRYNSKRRHFRRTKLKLSDDEFESSISPSNNVPPCGNSPATNKKSSSLTDKHLRDFINRLDSHVKSPSASSEVLQAILHEYAPSPTMHETILYIYSNALNKPTLNRLLDKSVEQLKLNDTAHPIQLEKAQLIHHAVMKDHEHIFQLLIKSGFDVNSLSSDRKTPLSVAVVASNLDPAKRLFYIQYLIAHGANATITDINHVSPFKRLCGMESNYPKIYTFFLEHLYSVYMDQVQSELNAGLANAVYNWCVSIVTDLLERGATLDAFQSTSSLNDFFTQIATTFFQERRSIVQMDAFILCLIQMLVHHIPCVNYAQCIETFFELIYIPGVCFETNNDPLTYPSVSNIKTLLTISTYYGYLTKQSIHHIRTELLPKLLTIPIQNPSVTQAVRQSLLDQLNRHINELIMKYLFEIEIMQGFSCLAIVVCALLFVYGNDARLPRVKLHHFESVHDQLFAAESHQLNAFERKYGLGGPIPEGLTNYLDAQYYGDIGIGTPAQTFRVVFDTGSSNLWVPSVHCSLLDIACQLHRKYNGAKSSTYVANGTEFKIQYGTGSLQGYVSIDTVTIGDAKIQGQGFAEAIKQPGIVFVTAKFDGILGLAYPSIAVDGIYPVFNNMWDQKLVPDNVFSFWLDRDPQNPRGGEIIFGGSDPELYEGEFTYAEVTRKAYWQFKLDGISINSNQYCQGGCQAIADTGTSLLVGPKAEIASLNSKLGAIPIPGGEYMLDCKLVPNLPRIHFTINGNDFYLDGPEYVLTVSQFNKTICLSGFAGIDIPPPAGPLWILGDVFIGPWYTEFDFGNNRIGFAKSVSPKNSTMREYKKTLSLAEILN</sequence>
<feature type="compositionally biased region" description="Polar residues" evidence="17">
    <location>
        <begin position="123"/>
        <end position="147"/>
    </location>
</feature>